<dbReference type="Gene3D" id="3.40.1190.20">
    <property type="match status" value="1"/>
</dbReference>
<keyword evidence="2" id="KW-1185">Reference proteome</keyword>
<name>A0AAN9TE61_PSOTE</name>
<dbReference type="SUPFAM" id="SSF53613">
    <property type="entry name" value="Ribokinase-like"/>
    <property type="match status" value="1"/>
</dbReference>
<protein>
    <submittedName>
        <fullName evidence="1">Uncharacterized protein</fullName>
    </submittedName>
</protein>
<evidence type="ECO:0000313" key="2">
    <source>
        <dbReference type="Proteomes" id="UP001386955"/>
    </source>
</evidence>
<evidence type="ECO:0000313" key="1">
    <source>
        <dbReference type="EMBL" id="KAK7412040.1"/>
    </source>
</evidence>
<dbReference type="InterPro" id="IPR029056">
    <property type="entry name" value="Ribokinase-like"/>
</dbReference>
<proteinExistence type="predicted"/>
<accession>A0AAN9TE61</accession>
<gene>
    <name evidence="1" type="ORF">VNO78_03486</name>
</gene>
<organism evidence="1 2">
    <name type="scientific">Psophocarpus tetragonolobus</name>
    <name type="common">Winged bean</name>
    <name type="synonym">Dolichos tetragonolobus</name>
    <dbReference type="NCBI Taxonomy" id="3891"/>
    <lineage>
        <taxon>Eukaryota</taxon>
        <taxon>Viridiplantae</taxon>
        <taxon>Streptophyta</taxon>
        <taxon>Embryophyta</taxon>
        <taxon>Tracheophyta</taxon>
        <taxon>Spermatophyta</taxon>
        <taxon>Magnoliopsida</taxon>
        <taxon>eudicotyledons</taxon>
        <taxon>Gunneridae</taxon>
        <taxon>Pentapetalae</taxon>
        <taxon>rosids</taxon>
        <taxon>fabids</taxon>
        <taxon>Fabales</taxon>
        <taxon>Fabaceae</taxon>
        <taxon>Papilionoideae</taxon>
        <taxon>50 kb inversion clade</taxon>
        <taxon>NPAAA clade</taxon>
        <taxon>indigoferoid/millettioid clade</taxon>
        <taxon>Phaseoleae</taxon>
        <taxon>Psophocarpus</taxon>
    </lineage>
</organism>
<dbReference type="AlphaFoldDB" id="A0AAN9TE61"/>
<dbReference type="Proteomes" id="UP001386955">
    <property type="component" value="Unassembled WGS sequence"/>
</dbReference>
<dbReference type="GO" id="GO:0008902">
    <property type="term" value="F:hydroxymethylpyrimidine kinase activity"/>
    <property type="evidence" value="ECO:0007669"/>
    <property type="project" value="TreeGrafter"/>
</dbReference>
<dbReference type="GO" id="GO:0008972">
    <property type="term" value="F:phosphomethylpyrimidine kinase activity"/>
    <property type="evidence" value="ECO:0007669"/>
    <property type="project" value="TreeGrafter"/>
</dbReference>
<dbReference type="EMBL" id="JAYMYS010000001">
    <property type="protein sequence ID" value="KAK7412040.1"/>
    <property type="molecule type" value="Genomic_DNA"/>
</dbReference>
<comment type="caution">
    <text evidence="1">The sequence shown here is derived from an EMBL/GenBank/DDBJ whole genome shotgun (WGS) entry which is preliminary data.</text>
</comment>
<dbReference type="GO" id="GO:0009228">
    <property type="term" value="P:thiamine biosynthetic process"/>
    <property type="evidence" value="ECO:0007669"/>
    <property type="project" value="TreeGrafter"/>
</dbReference>
<sequence length="115" mass="12454">MLSTFGDALVDPYVLPGFKDELLPITNIVTQNIKDASALLGGLPLHSILDMHIDAKLIHDLGPRFLPLHILSTRVISTVEQYTLLAAHAFRSAWMPAPPPESDPATLTTCGLSIN</sequence>
<dbReference type="GO" id="GO:0009507">
    <property type="term" value="C:chloroplast"/>
    <property type="evidence" value="ECO:0007669"/>
    <property type="project" value="TreeGrafter"/>
</dbReference>
<dbReference type="PANTHER" id="PTHR20858:SF17">
    <property type="entry name" value="HYDROXYMETHYLPYRIMIDINE_PHOSPHOMETHYLPYRIMIDINE KINASE THI20-RELATED"/>
    <property type="match status" value="1"/>
</dbReference>
<reference evidence="1 2" key="1">
    <citation type="submission" date="2024-01" db="EMBL/GenBank/DDBJ databases">
        <title>The genomes of 5 underutilized Papilionoideae crops provide insights into root nodulation and disease resistanc.</title>
        <authorList>
            <person name="Jiang F."/>
        </authorList>
    </citation>
    <scope>NUCLEOTIDE SEQUENCE [LARGE SCALE GENOMIC DNA]</scope>
    <source>
        <strain evidence="1">DUOXIRENSHENG_FW03</strain>
        <tissue evidence="1">Leaves</tissue>
    </source>
</reference>
<dbReference type="PANTHER" id="PTHR20858">
    <property type="entry name" value="PHOSPHOMETHYLPYRIMIDINE KINASE"/>
    <property type="match status" value="1"/>
</dbReference>